<dbReference type="GeneID" id="57345605"/>
<comment type="similarity">
    <text evidence="1">Belongs to the UPF0039 (ElaA) family.</text>
</comment>
<dbReference type="AlphaFoldDB" id="A0A653S200"/>
<dbReference type="RefSeq" id="WP_069728988.1">
    <property type="nucleotide sequence ID" value="NZ_CAUQFK010000063.1"/>
</dbReference>
<evidence type="ECO:0000313" key="7">
    <source>
        <dbReference type="Proteomes" id="UP000566985"/>
    </source>
</evidence>
<dbReference type="Proteomes" id="UP000433737">
    <property type="component" value="Unassembled WGS sequence"/>
</dbReference>
<feature type="domain" description="N-acetyltransferase" evidence="3">
    <location>
        <begin position="8"/>
        <end position="152"/>
    </location>
</feature>
<dbReference type="EMBL" id="JABWPM010000009">
    <property type="protein sequence ID" value="NUY96896.1"/>
    <property type="molecule type" value="Genomic_DNA"/>
</dbReference>
<dbReference type="FunFam" id="3.40.630.30:FF:000035">
    <property type="entry name" value="GNAT family N-acetyltransferase"/>
    <property type="match status" value="1"/>
</dbReference>
<evidence type="ECO:0000313" key="4">
    <source>
        <dbReference type="EMBL" id="NUY96896.1"/>
    </source>
</evidence>
<evidence type="ECO:0000313" key="5">
    <source>
        <dbReference type="EMBL" id="VXB61894.1"/>
    </source>
</evidence>
<evidence type="ECO:0000313" key="6">
    <source>
        <dbReference type="Proteomes" id="UP000433737"/>
    </source>
</evidence>
<proteinExistence type="inferred from homology"/>
<accession>A0A653S200</accession>
<evidence type="ECO:0000256" key="2">
    <source>
        <dbReference type="ARBA" id="ARBA00072224"/>
    </source>
</evidence>
<name>A0A653S200_9GAMM</name>
<reference evidence="5 6" key="1">
    <citation type="submission" date="2019-10" db="EMBL/GenBank/DDBJ databases">
        <authorList>
            <person name="Karimi E."/>
        </authorList>
    </citation>
    <scope>NUCLEOTIDE SEQUENCE [LARGE SCALE GENOMIC DNA]</scope>
    <source>
        <strain evidence="5">Pantoea sp. 111</strain>
    </source>
</reference>
<dbReference type="PROSITE" id="PS51186">
    <property type="entry name" value="GNAT"/>
    <property type="match status" value="1"/>
</dbReference>
<dbReference type="InterPro" id="IPR000182">
    <property type="entry name" value="GNAT_dom"/>
</dbReference>
<dbReference type="CDD" id="cd04301">
    <property type="entry name" value="NAT_SF"/>
    <property type="match status" value="1"/>
</dbReference>
<evidence type="ECO:0000256" key="1">
    <source>
        <dbReference type="ARBA" id="ARBA00009623"/>
    </source>
</evidence>
<dbReference type="Gene3D" id="3.40.630.30">
    <property type="match status" value="1"/>
</dbReference>
<protein>
    <recommendedName>
        <fullName evidence="2">Protein ElaA</fullName>
    </recommendedName>
</protein>
<dbReference type="NCBIfam" id="NF007644">
    <property type="entry name" value="PRK10314.1"/>
    <property type="match status" value="1"/>
</dbReference>
<organism evidence="4 7">
    <name type="scientific">Pantoea brenneri</name>
    <dbReference type="NCBI Taxonomy" id="472694"/>
    <lineage>
        <taxon>Bacteria</taxon>
        <taxon>Pseudomonadati</taxon>
        <taxon>Pseudomonadota</taxon>
        <taxon>Gammaproteobacteria</taxon>
        <taxon>Enterobacterales</taxon>
        <taxon>Erwiniaceae</taxon>
        <taxon>Pantoea</taxon>
    </lineage>
</organism>
<dbReference type="InterPro" id="IPR016181">
    <property type="entry name" value="Acyl_CoA_acyltransferase"/>
</dbReference>
<dbReference type="Pfam" id="PF13673">
    <property type="entry name" value="Acetyltransf_10"/>
    <property type="match status" value="1"/>
</dbReference>
<dbReference type="SUPFAM" id="SSF55729">
    <property type="entry name" value="Acyl-CoA N-acyltransferases (Nat)"/>
    <property type="match status" value="1"/>
</dbReference>
<dbReference type="GO" id="GO:0016747">
    <property type="term" value="F:acyltransferase activity, transferring groups other than amino-acyl groups"/>
    <property type="evidence" value="ECO:0007669"/>
    <property type="project" value="InterPro"/>
</dbReference>
<reference evidence="4 7" key="2">
    <citation type="submission" date="2020-05" db="EMBL/GenBank/DDBJ databases">
        <title>Whole Genome Sequences of Enterobacteriales Associated with the International Space Station.</title>
        <authorList>
            <person name="Bharadwaj A."/>
            <person name="Daudu R."/>
            <person name="Singh N."/>
            <person name="Wood J."/>
            <person name="Debieu M."/>
            <person name="Mason C."/>
            <person name="Wang C."/>
            <person name="Venkateswaran K."/>
        </authorList>
    </citation>
    <scope>NUCLEOTIDE SEQUENCE [LARGE SCALE GENOMIC DNA]</scope>
    <source>
        <strain evidence="4 7">IF5SW-B1</strain>
    </source>
</reference>
<keyword evidence="4" id="KW-0012">Acyltransferase</keyword>
<keyword evidence="4" id="KW-0808">Transferase</keyword>
<evidence type="ECO:0000259" key="3">
    <source>
        <dbReference type="PROSITE" id="PS51186"/>
    </source>
</evidence>
<comment type="caution">
    <text evidence="4">The sequence shown here is derived from an EMBL/GenBank/DDBJ whole genome shotgun (WGS) entry which is preliminary data.</text>
</comment>
<dbReference type="Proteomes" id="UP000566985">
    <property type="component" value="Unassembled WGS sequence"/>
</dbReference>
<dbReference type="EMBL" id="CABWMH010000008">
    <property type="protein sequence ID" value="VXB61894.1"/>
    <property type="molecule type" value="Genomic_DNA"/>
</dbReference>
<gene>
    <name evidence="5" type="primary">elaA</name>
    <name evidence="4" type="ORF">HU668_10555</name>
    <name evidence="5" type="ORF">PANT111_160212</name>
</gene>
<sequence length="152" mass="16950">MDITWLDKHHRELTTTELYALLALRCAVFVVEQQCAYLDVDGDDLQGDNRHLLGMHDNQLVAYARLLAPADAASPVKIGRVIVSDSVRGARLGNRLMEQAINSCQQHWPGRDLFLSAQAHLESFYGQHGFVAVGENYLEDGIPHVDMLKNAP</sequence>